<evidence type="ECO:0000256" key="1">
    <source>
        <dbReference type="SAM" id="MobiDB-lite"/>
    </source>
</evidence>
<sequence length="414" mass="41609">MAALGGQTLAAAAPAQPPSASGDPAREAFRALGRQASAGLEAAASGLRERVGTLMEGQRLLSSGAAAERALLAKGAAAEASAADAEALRVAPGALAAIEGAAQMLWYAAHLDELAPNSELRDLAEVYFERARAFRLSTDTLGGGALVAPELSAAEQDAIYLAQTRAALACGLDLACQTVKARSAEGAAAVDKASRGLADGCCAGAAHPAPRPAPEAAPAWCRPQTLEEVRGLLQDRAHAQVQATTQAVSQRAGVARQGSKLLRDGGDAAAQALLAKKAAMDAAARDADAVAKVAAAAAACLASAAAARQADAAADVEALQRRADRYALVAADLARPVDPPALSDAEWDALRMVQAREVGQSVVLQVARGAELGLGALQDGTVRGAEALRAWAATPEGGAGLRAGGPRLARSPCA</sequence>
<feature type="region of interest" description="Disordered" evidence="1">
    <location>
        <begin position="1"/>
        <end position="25"/>
    </location>
</feature>
<dbReference type="Proteomes" id="UP001189429">
    <property type="component" value="Unassembled WGS sequence"/>
</dbReference>
<keyword evidence="3" id="KW-1185">Reference proteome</keyword>
<name>A0ABN9VQL8_9DINO</name>
<evidence type="ECO:0000313" key="2">
    <source>
        <dbReference type="EMBL" id="CAK0875752.1"/>
    </source>
</evidence>
<gene>
    <name evidence="2" type="ORF">PCOR1329_LOCUS60334</name>
</gene>
<reference evidence="2" key="1">
    <citation type="submission" date="2023-10" db="EMBL/GenBank/DDBJ databases">
        <authorList>
            <person name="Chen Y."/>
            <person name="Shah S."/>
            <person name="Dougan E. K."/>
            <person name="Thang M."/>
            <person name="Chan C."/>
        </authorList>
    </citation>
    <scope>NUCLEOTIDE SEQUENCE [LARGE SCALE GENOMIC DNA]</scope>
</reference>
<evidence type="ECO:0008006" key="4">
    <source>
        <dbReference type="Google" id="ProtNLM"/>
    </source>
</evidence>
<evidence type="ECO:0000313" key="3">
    <source>
        <dbReference type="Proteomes" id="UP001189429"/>
    </source>
</evidence>
<dbReference type="EMBL" id="CAUYUJ010017550">
    <property type="protein sequence ID" value="CAK0875752.1"/>
    <property type="molecule type" value="Genomic_DNA"/>
</dbReference>
<protein>
    <recommendedName>
        <fullName evidence="4">BRO1 domain-containing protein</fullName>
    </recommendedName>
</protein>
<organism evidence="2 3">
    <name type="scientific">Prorocentrum cordatum</name>
    <dbReference type="NCBI Taxonomy" id="2364126"/>
    <lineage>
        <taxon>Eukaryota</taxon>
        <taxon>Sar</taxon>
        <taxon>Alveolata</taxon>
        <taxon>Dinophyceae</taxon>
        <taxon>Prorocentrales</taxon>
        <taxon>Prorocentraceae</taxon>
        <taxon>Prorocentrum</taxon>
    </lineage>
</organism>
<comment type="caution">
    <text evidence="2">The sequence shown here is derived from an EMBL/GenBank/DDBJ whole genome shotgun (WGS) entry which is preliminary data.</text>
</comment>
<feature type="compositionally biased region" description="Low complexity" evidence="1">
    <location>
        <begin position="1"/>
        <end position="23"/>
    </location>
</feature>
<accession>A0ABN9VQL8</accession>
<proteinExistence type="predicted"/>